<dbReference type="AlphaFoldDB" id="A0AA39T3F2"/>
<dbReference type="PANTHER" id="PTHR47074">
    <property type="entry name" value="BNAC02G40300D PROTEIN"/>
    <property type="match status" value="1"/>
</dbReference>
<proteinExistence type="predicted"/>
<dbReference type="PANTHER" id="PTHR47074:SF11">
    <property type="entry name" value="REVERSE TRANSCRIPTASE-LIKE PROTEIN"/>
    <property type="match status" value="1"/>
</dbReference>
<comment type="caution">
    <text evidence="2">The sequence shown here is derived from an EMBL/GenBank/DDBJ whole genome shotgun (WGS) entry which is preliminary data.</text>
</comment>
<name>A0AA39T3F2_ACESA</name>
<dbReference type="InterPro" id="IPR002156">
    <property type="entry name" value="RNaseH_domain"/>
</dbReference>
<evidence type="ECO:0000313" key="2">
    <source>
        <dbReference type="EMBL" id="KAK0604627.1"/>
    </source>
</evidence>
<dbReference type="GO" id="GO:0003676">
    <property type="term" value="F:nucleic acid binding"/>
    <property type="evidence" value="ECO:0007669"/>
    <property type="project" value="InterPro"/>
</dbReference>
<keyword evidence="3" id="KW-1185">Reference proteome</keyword>
<evidence type="ECO:0000259" key="1">
    <source>
        <dbReference type="Pfam" id="PF13456"/>
    </source>
</evidence>
<gene>
    <name evidence="2" type="ORF">LWI29_017619</name>
</gene>
<accession>A0AA39T3F2</accession>
<evidence type="ECO:0000313" key="3">
    <source>
        <dbReference type="Proteomes" id="UP001168877"/>
    </source>
</evidence>
<dbReference type="InterPro" id="IPR052929">
    <property type="entry name" value="RNase_H-like_EbsB-rel"/>
</dbReference>
<reference evidence="2" key="2">
    <citation type="submission" date="2023-06" db="EMBL/GenBank/DDBJ databases">
        <authorList>
            <person name="Swenson N.G."/>
            <person name="Wegrzyn J.L."/>
            <person name="Mcevoy S.L."/>
        </authorList>
    </citation>
    <scope>NUCLEOTIDE SEQUENCE</scope>
    <source>
        <strain evidence="2">NS2018</strain>
        <tissue evidence="2">Leaf</tissue>
    </source>
</reference>
<organism evidence="2 3">
    <name type="scientific">Acer saccharum</name>
    <name type="common">Sugar maple</name>
    <dbReference type="NCBI Taxonomy" id="4024"/>
    <lineage>
        <taxon>Eukaryota</taxon>
        <taxon>Viridiplantae</taxon>
        <taxon>Streptophyta</taxon>
        <taxon>Embryophyta</taxon>
        <taxon>Tracheophyta</taxon>
        <taxon>Spermatophyta</taxon>
        <taxon>Magnoliopsida</taxon>
        <taxon>eudicotyledons</taxon>
        <taxon>Gunneridae</taxon>
        <taxon>Pentapetalae</taxon>
        <taxon>rosids</taxon>
        <taxon>malvids</taxon>
        <taxon>Sapindales</taxon>
        <taxon>Sapindaceae</taxon>
        <taxon>Hippocastanoideae</taxon>
        <taxon>Acereae</taxon>
        <taxon>Acer</taxon>
    </lineage>
</organism>
<feature type="domain" description="RNase H type-1" evidence="1">
    <location>
        <begin position="190"/>
        <end position="291"/>
    </location>
</feature>
<protein>
    <recommendedName>
        <fullName evidence="1">RNase H type-1 domain-containing protein</fullName>
    </recommendedName>
</protein>
<dbReference type="GO" id="GO:0004523">
    <property type="term" value="F:RNA-DNA hybrid ribonuclease activity"/>
    <property type="evidence" value="ECO:0007669"/>
    <property type="project" value="InterPro"/>
</dbReference>
<dbReference type="EMBL" id="JAUESC010000002">
    <property type="protein sequence ID" value="KAK0604627.1"/>
    <property type="molecule type" value="Genomic_DNA"/>
</dbReference>
<sequence>MGKRFHFEVAWAQEEKCRNLIKQSWQVGCGKDAVTSLKEKVSETVGSLQQWNIKKKRASSKELKDLRRDLDKLYVVSDNQVDFNKLGWYSCPLFSSLVSFRASDFLDRCLWVFSTVKADWTSFFLAAAWCAWNYRNLLVHGGSSDIPNFWVRAETFLRNFISTSFSPKMPNAPSQRSQVLRPPDSGFKVNVDVALDKSRGIFSLGVVARDRLGKPLWVGVKCFNGSIEAKTTKTLAILEGVHLAISENLNPVIVESNAINAINLWSSSSLSRSKWTILFKMSMILLGRVPTISLCVSRPNPVI</sequence>
<dbReference type="Pfam" id="PF13456">
    <property type="entry name" value="RVT_3"/>
    <property type="match status" value="1"/>
</dbReference>
<dbReference type="Proteomes" id="UP001168877">
    <property type="component" value="Unassembled WGS sequence"/>
</dbReference>
<reference evidence="2" key="1">
    <citation type="journal article" date="2022" name="Plant J.">
        <title>Strategies of tolerance reflected in two North American maple genomes.</title>
        <authorList>
            <person name="McEvoy S.L."/>
            <person name="Sezen U.U."/>
            <person name="Trouern-Trend A."/>
            <person name="McMahon S.M."/>
            <person name="Schaberg P.G."/>
            <person name="Yang J."/>
            <person name="Wegrzyn J.L."/>
            <person name="Swenson N.G."/>
        </authorList>
    </citation>
    <scope>NUCLEOTIDE SEQUENCE</scope>
    <source>
        <strain evidence="2">NS2018</strain>
    </source>
</reference>